<keyword evidence="9" id="KW-0547">Nucleotide-binding</keyword>
<feature type="region of interest" description="Disordered" evidence="21">
    <location>
        <begin position="897"/>
        <end position="920"/>
    </location>
</feature>
<dbReference type="GO" id="GO:0005524">
    <property type="term" value="F:ATP binding"/>
    <property type="evidence" value="ECO:0007669"/>
    <property type="project" value="UniProtKB-KW"/>
</dbReference>
<dbReference type="InterPro" id="IPR015943">
    <property type="entry name" value="WD40/YVTN_repeat-like_dom_sf"/>
</dbReference>
<feature type="domain" description="KEN" evidence="24">
    <location>
        <begin position="1011"/>
        <end position="1145"/>
    </location>
</feature>
<evidence type="ECO:0000256" key="11">
    <source>
        <dbReference type="ARBA" id="ARBA00022801"/>
    </source>
</evidence>
<dbReference type="CDD" id="cd10422">
    <property type="entry name" value="RNase_Ire1"/>
    <property type="match status" value="1"/>
</dbReference>
<keyword evidence="26" id="KW-1185">Reference proteome</keyword>
<dbReference type="SUPFAM" id="SSF50998">
    <property type="entry name" value="Quinoprotein alcohol dehydrogenase-like"/>
    <property type="match status" value="1"/>
</dbReference>
<dbReference type="InterPro" id="IPR038357">
    <property type="entry name" value="KEN_sf"/>
</dbReference>
<dbReference type="Pfam" id="PF06479">
    <property type="entry name" value="Ribonuc_2-5A"/>
    <property type="match status" value="1"/>
</dbReference>
<comment type="catalytic activity">
    <reaction evidence="20">
        <text>L-seryl-[protein] + ATP = O-phospho-L-seryl-[protein] + ADP + H(+)</text>
        <dbReference type="Rhea" id="RHEA:17989"/>
        <dbReference type="Rhea" id="RHEA-COMP:9863"/>
        <dbReference type="Rhea" id="RHEA-COMP:11604"/>
        <dbReference type="ChEBI" id="CHEBI:15378"/>
        <dbReference type="ChEBI" id="CHEBI:29999"/>
        <dbReference type="ChEBI" id="CHEBI:30616"/>
        <dbReference type="ChEBI" id="CHEBI:83421"/>
        <dbReference type="ChEBI" id="CHEBI:456216"/>
        <dbReference type="EC" id="2.7.11.1"/>
    </reaction>
    <physiologicalReaction direction="left-to-right" evidence="20">
        <dbReference type="Rhea" id="RHEA:17990"/>
    </physiologicalReaction>
</comment>
<dbReference type="FunFam" id="3.30.200.20:FF:000443">
    <property type="entry name" value="Serine/threonine-protein kinase/endoribonuclease IRE1"/>
    <property type="match status" value="1"/>
</dbReference>
<evidence type="ECO:0000256" key="18">
    <source>
        <dbReference type="ARBA" id="ARBA00023268"/>
    </source>
</evidence>
<keyword evidence="13" id="KW-0460">Magnesium</keyword>
<dbReference type="OrthoDB" id="63989at2759"/>
<keyword evidence="14" id="KW-1133">Transmembrane helix</keyword>
<dbReference type="GO" id="GO:0004521">
    <property type="term" value="F:RNA endonuclease activity"/>
    <property type="evidence" value="ECO:0007669"/>
    <property type="project" value="InterPro"/>
</dbReference>
<dbReference type="Gene3D" id="3.30.200.20">
    <property type="entry name" value="Phosphorylase Kinase, domain 1"/>
    <property type="match status" value="1"/>
</dbReference>
<keyword evidence="4" id="KW-0723">Serine/threonine-protein kinase</keyword>
<accession>A0A1L9UT73</accession>
<feature type="signal peptide" evidence="22">
    <location>
        <begin position="1"/>
        <end position="27"/>
    </location>
</feature>
<dbReference type="EMBL" id="KV878681">
    <property type="protein sequence ID" value="OJJ74841.1"/>
    <property type="molecule type" value="Genomic_DNA"/>
</dbReference>
<dbReference type="PROSITE" id="PS51392">
    <property type="entry name" value="KEN"/>
    <property type="match status" value="1"/>
</dbReference>
<dbReference type="OMA" id="QCYEKDY"/>
<keyword evidence="8 22" id="KW-0732">Signal</keyword>
<keyword evidence="10" id="KW-0418">Kinase</keyword>
<feature type="compositionally biased region" description="Low complexity" evidence="21">
    <location>
        <begin position="365"/>
        <end position="374"/>
    </location>
</feature>
<evidence type="ECO:0000313" key="25">
    <source>
        <dbReference type="EMBL" id="OJJ74841.1"/>
    </source>
</evidence>
<dbReference type="SMART" id="SM00580">
    <property type="entry name" value="PUG"/>
    <property type="match status" value="1"/>
</dbReference>
<feature type="region of interest" description="Disordered" evidence="21">
    <location>
        <begin position="585"/>
        <end position="670"/>
    </location>
</feature>
<dbReference type="FunFam" id="1.20.1440.180:FF:000002">
    <property type="entry name" value="Serine/threonine-protein kinase/endoribonuclease IRE1"/>
    <property type="match status" value="1"/>
</dbReference>
<evidence type="ECO:0000256" key="5">
    <source>
        <dbReference type="ARBA" id="ARBA00022679"/>
    </source>
</evidence>
<dbReference type="InterPro" id="IPR010513">
    <property type="entry name" value="KEN_dom"/>
</dbReference>
<dbReference type="EC" id="2.7.11.1" evidence="3"/>
<sequence length="1147" mass="128066">MRWRLPGARSTLPASVALLLLPVLVAPQQWHEPHHELSSTVSVPLRPTGLTSGVDTPPSFDVKSNDASALATLALAGSGRAVRAPPAQASSSSAGLAPQLHARSLQDWEVEDFVLLATVDGSIHARDRKTGAARWALEVPSSPMVESLYHRANRSSFDRAQPEDDFIWIVEPSQGGSLYIYSSGPEAGLQKLGLTVKELVDETPYSGTDPAVTYTARKETTLYTIDARTGNILRVFSSRGPISSGQECRKVDGLDVDMEECESPSGTLVLGRVEYTVAIQNTETGDPICTLKYSEWTANNRDMDLQSQYIRTMDQSHIYSMHDGVVLGFDHSRMDRPRYTQRFSSPVVRVFDVARPVSADSSNDPTPLILLSQPLQPPDPDYGTLDDRDERVFIDYTEGGGWYAMSEATYPLVTGRAKMAQCYEKDYLRHGQPLTSLTPGQQQDALAGVHSLNGPRVVRRHIPSISGPSSADMSNDTPRELIYSSSELALPPALRHSTIIRKGWDNAIDIFVTLLLLFLGTFIWFNSHHIQELAKQKLDLKNIMASYGQPPMSTPPTPIVQSPHMKRDASTNRMANLTVDMNVSEEQPQGGDATPKPKKSQNSLAPESTPRVRIREPSQGPDVDDDVDELNLQDGEKPKKKARRGRRGGKNHRRGKKPNSDSESRDPADRVVDEVNKLQPQSRLEPDVQLTRTVSQEVMEMDGVLQIGRLRVNTDVVLGHGSHGTVVYRGSFDGRDVAVKRMLVEFYDIASHEVGLLQESDDHGNVIRYYCREQAAGFLYIALELCPASLQDVVERPSDFPQLVQGGLDMPDVLRQIVAGVRYLHSLKIVHRDLKPQNILVAMPRGRTGSRSLRLLISDFGLCKKLEDNQSSFRATTAHAAGTSGWRAPELLVDDDMSPAMQGSESQHTESSEPAVVDPQTNRRATRAIDIFSLGCVFYYVLTRGCHPFDKNGKFMREANIVKGNYNLDELQRLGDYAYEAEDLIQSMLSLDPRRRPDASAVLTHPFFWPPSDRLSFLCDVSDHFEFEPRDPPSDALLCLESVAPRVMGPDMDFLRLLPRDFKDNLGKQRKYTGSKMLDLLRALRNKRNHYNDMPEHLKAHIGGLPEGYLNFWTVRFPSLLMSCHWVIVELRLTRSDRFKRYFTAID</sequence>
<dbReference type="CDD" id="cd09769">
    <property type="entry name" value="Luminal_IRE1"/>
    <property type="match status" value="1"/>
</dbReference>
<comment type="cofactor">
    <cofactor evidence="1">
        <name>Mg(2+)</name>
        <dbReference type="ChEBI" id="CHEBI:18420"/>
    </cofactor>
</comment>
<dbReference type="AlphaFoldDB" id="A0A1L9UT73"/>
<evidence type="ECO:0000313" key="26">
    <source>
        <dbReference type="Proteomes" id="UP000184499"/>
    </source>
</evidence>
<comment type="catalytic activity">
    <reaction evidence="19">
        <text>L-threonyl-[protein] + ATP = O-phospho-L-threonyl-[protein] + ADP + H(+)</text>
        <dbReference type="Rhea" id="RHEA:46608"/>
        <dbReference type="Rhea" id="RHEA-COMP:11060"/>
        <dbReference type="Rhea" id="RHEA-COMP:11605"/>
        <dbReference type="ChEBI" id="CHEBI:15378"/>
        <dbReference type="ChEBI" id="CHEBI:30013"/>
        <dbReference type="ChEBI" id="CHEBI:30616"/>
        <dbReference type="ChEBI" id="CHEBI:61977"/>
        <dbReference type="ChEBI" id="CHEBI:456216"/>
        <dbReference type="EC" id="2.7.11.1"/>
    </reaction>
    <physiologicalReaction direction="left-to-right" evidence="19">
        <dbReference type="Rhea" id="RHEA:46609"/>
    </physiologicalReaction>
</comment>
<evidence type="ECO:0000256" key="16">
    <source>
        <dbReference type="ARBA" id="ARBA00023180"/>
    </source>
</evidence>
<dbReference type="RefSeq" id="XP_067482089.1">
    <property type="nucleotide sequence ID" value="XM_067624268.1"/>
</dbReference>
<keyword evidence="12" id="KW-0067">ATP-binding</keyword>
<feature type="region of interest" description="Disordered" evidence="21">
    <location>
        <begin position="549"/>
        <end position="569"/>
    </location>
</feature>
<feature type="domain" description="Protein kinase" evidence="23">
    <location>
        <begin position="712"/>
        <end position="1008"/>
    </location>
</feature>
<protein>
    <recommendedName>
        <fullName evidence="3">non-specific serine/threonine protein kinase</fullName>
        <ecNumber evidence="3">2.7.11.1</ecNumber>
    </recommendedName>
</protein>
<dbReference type="GO" id="GO:0070059">
    <property type="term" value="P:intrinsic apoptotic signaling pathway in response to endoplasmic reticulum stress"/>
    <property type="evidence" value="ECO:0007669"/>
    <property type="project" value="TreeGrafter"/>
</dbReference>
<dbReference type="GO" id="GO:0046872">
    <property type="term" value="F:metal ion binding"/>
    <property type="evidence" value="ECO:0007669"/>
    <property type="project" value="UniProtKB-KW"/>
</dbReference>
<feature type="chain" id="PRO_5012431332" description="non-specific serine/threonine protein kinase" evidence="22">
    <location>
        <begin position="28"/>
        <end position="1147"/>
    </location>
</feature>
<keyword evidence="17" id="KW-0834">Unfolded protein response</keyword>
<evidence type="ECO:0000256" key="15">
    <source>
        <dbReference type="ARBA" id="ARBA00023136"/>
    </source>
</evidence>
<keyword evidence="11" id="KW-0378">Hydrolase</keyword>
<dbReference type="GO" id="GO:0031505">
    <property type="term" value="P:fungal-type cell wall organization"/>
    <property type="evidence" value="ECO:0007669"/>
    <property type="project" value="UniProtKB-ARBA"/>
</dbReference>
<evidence type="ECO:0000256" key="13">
    <source>
        <dbReference type="ARBA" id="ARBA00022842"/>
    </source>
</evidence>
<dbReference type="VEuPathDB" id="FungiDB:ASPBRDRAFT_40058"/>
<keyword evidence="6" id="KW-0812">Transmembrane</keyword>
<dbReference type="SMART" id="SM00564">
    <property type="entry name" value="PQQ"/>
    <property type="match status" value="2"/>
</dbReference>
<evidence type="ECO:0000256" key="6">
    <source>
        <dbReference type="ARBA" id="ARBA00022692"/>
    </source>
</evidence>
<dbReference type="Proteomes" id="UP000184499">
    <property type="component" value="Unassembled WGS sequence"/>
</dbReference>
<dbReference type="Gene3D" id="1.20.1440.180">
    <property type="entry name" value="KEN domain"/>
    <property type="match status" value="1"/>
</dbReference>
<evidence type="ECO:0000256" key="3">
    <source>
        <dbReference type="ARBA" id="ARBA00012513"/>
    </source>
</evidence>
<dbReference type="CDD" id="cd13982">
    <property type="entry name" value="STKc_IRE1"/>
    <property type="match status" value="1"/>
</dbReference>
<gene>
    <name evidence="25" type="ORF">ASPBRDRAFT_40058</name>
</gene>
<organism evidence="25 26">
    <name type="scientific">Aspergillus brasiliensis (strain CBS 101740 / IMI 381727 / IBT 21946)</name>
    <dbReference type="NCBI Taxonomy" id="767769"/>
    <lineage>
        <taxon>Eukaryota</taxon>
        <taxon>Fungi</taxon>
        <taxon>Dikarya</taxon>
        <taxon>Ascomycota</taxon>
        <taxon>Pezizomycotina</taxon>
        <taxon>Eurotiomycetes</taxon>
        <taxon>Eurotiomycetidae</taxon>
        <taxon>Eurotiales</taxon>
        <taxon>Aspergillaceae</taxon>
        <taxon>Aspergillus</taxon>
        <taxon>Aspergillus subgen. Circumdati</taxon>
    </lineage>
</organism>
<evidence type="ECO:0000256" key="8">
    <source>
        <dbReference type="ARBA" id="ARBA00022729"/>
    </source>
</evidence>
<evidence type="ECO:0000256" key="21">
    <source>
        <dbReference type="SAM" id="MobiDB-lite"/>
    </source>
</evidence>
<dbReference type="SUPFAM" id="SSF56112">
    <property type="entry name" value="Protein kinase-like (PK-like)"/>
    <property type="match status" value="1"/>
</dbReference>
<dbReference type="PROSITE" id="PS50011">
    <property type="entry name" value="PROTEIN_KINASE_DOM"/>
    <property type="match status" value="1"/>
</dbReference>
<evidence type="ECO:0000256" key="12">
    <source>
        <dbReference type="ARBA" id="ARBA00022840"/>
    </source>
</evidence>
<feature type="compositionally biased region" description="Basic and acidic residues" evidence="21">
    <location>
        <begin position="658"/>
        <end position="670"/>
    </location>
</feature>
<dbReference type="GeneID" id="93576756"/>
<reference evidence="26" key="1">
    <citation type="journal article" date="2017" name="Genome Biol.">
        <title>Comparative genomics reveals high biological diversity and specific adaptations in the industrially and medically important fungal genus Aspergillus.</title>
        <authorList>
            <person name="de Vries R.P."/>
            <person name="Riley R."/>
            <person name="Wiebenga A."/>
            <person name="Aguilar-Osorio G."/>
            <person name="Amillis S."/>
            <person name="Uchima C.A."/>
            <person name="Anderluh G."/>
            <person name="Asadollahi M."/>
            <person name="Askin M."/>
            <person name="Barry K."/>
            <person name="Battaglia E."/>
            <person name="Bayram O."/>
            <person name="Benocci T."/>
            <person name="Braus-Stromeyer S.A."/>
            <person name="Caldana C."/>
            <person name="Canovas D."/>
            <person name="Cerqueira G.C."/>
            <person name="Chen F."/>
            <person name="Chen W."/>
            <person name="Choi C."/>
            <person name="Clum A."/>
            <person name="Dos Santos R.A."/>
            <person name="Damasio A.R."/>
            <person name="Diallinas G."/>
            <person name="Emri T."/>
            <person name="Fekete E."/>
            <person name="Flipphi M."/>
            <person name="Freyberg S."/>
            <person name="Gallo A."/>
            <person name="Gournas C."/>
            <person name="Habgood R."/>
            <person name="Hainaut M."/>
            <person name="Harispe M.L."/>
            <person name="Henrissat B."/>
            <person name="Hilden K.S."/>
            <person name="Hope R."/>
            <person name="Hossain A."/>
            <person name="Karabika E."/>
            <person name="Karaffa L."/>
            <person name="Karanyi Z."/>
            <person name="Krasevec N."/>
            <person name="Kuo A."/>
            <person name="Kusch H."/>
            <person name="LaButti K."/>
            <person name="Lagendijk E.L."/>
            <person name="Lapidus A."/>
            <person name="Levasseur A."/>
            <person name="Lindquist E."/>
            <person name="Lipzen A."/>
            <person name="Logrieco A.F."/>
            <person name="MacCabe A."/>
            <person name="Maekelae M.R."/>
            <person name="Malavazi I."/>
            <person name="Melin P."/>
            <person name="Meyer V."/>
            <person name="Mielnichuk N."/>
            <person name="Miskei M."/>
            <person name="Molnar A.P."/>
            <person name="Mule G."/>
            <person name="Ngan C.Y."/>
            <person name="Orejas M."/>
            <person name="Orosz E."/>
            <person name="Ouedraogo J.P."/>
            <person name="Overkamp K.M."/>
            <person name="Park H.-S."/>
            <person name="Perrone G."/>
            <person name="Piumi F."/>
            <person name="Punt P.J."/>
            <person name="Ram A.F."/>
            <person name="Ramon A."/>
            <person name="Rauscher S."/>
            <person name="Record E."/>
            <person name="Riano-Pachon D.M."/>
            <person name="Robert V."/>
            <person name="Roehrig J."/>
            <person name="Ruller R."/>
            <person name="Salamov A."/>
            <person name="Salih N.S."/>
            <person name="Samson R.A."/>
            <person name="Sandor E."/>
            <person name="Sanguinetti M."/>
            <person name="Schuetze T."/>
            <person name="Sepcic K."/>
            <person name="Shelest E."/>
            <person name="Sherlock G."/>
            <person name="Sophianopoulou V."/>
            <person name="Squina F.M."/>
            <person name="Sun H."/>
            <person name="Susca A."/>
            <person name="Todd R.B."/>
            <person name="Tsang A."/>
            <person name="Unkles S.E."/>
            <person name="van de Wiele N."/>
            <person name="van Rossen-Uffink D."/>
            <person name="Oliveira J.V."/>
            <person name="Vesth T.C."/>
            <person name="Visser J."/>
            <person name="Yu J.-H."/>
            <person name="Zhou M."/>
            <person name="Andersen M.R."/>
            <person name="Archer D.B."/>
            <person name="Baker S.E."/>
            <person name="Benoit I."/>
            <person name="Brakhage A.A."/>
            <person name="Braus G.H."/>
            <person name="Fischer R."/>
            <person name="Frisvad J.C."/>
            <person name="Goldman G.H."/>
            <person name="Houbraken J."/>
            <person name="Oakley B."/>
            <person name="Pocsi I."/>
            <person name="Scazzocchio C."/>
            <person name="Seiboth B."/>
            <person name="vanKuyk P.A."/>
            <person name="Wortman J."/>
            <person name="Dyer P.S."/>
            <person name="Grigoriev I.V."/>
        </authorList>
    </citation>
    <scope>NUCLEOTIDE SEQUENCE [LARGE SCALE GENOMIC DNA]</scope>
    <source>
        <strain evidence="26">CBS 101740 / IMI 381727 / IBT 21946</strain>
    </source>
</reference>
<feature type="compositionally biased region" description="Acidic residues" evidence="21">
    <location>
        <begin position="622"/>
        <end position="631"/>
    </location>
</feature>
<dbReference type="GO" id="GO:1990604">
    <property type="term" value="C:IRE1-TRAF2-ASK1 complex"/>
    <property type="evidence" value="ECO:0007669"/>
    <property type="project" value="TreeGrafter"/>
</dbReference>
<feature type="compositionally biased region" description="Basic residues" evidence="21">
    <location>
        <begin position="638"/>
        <end position="657"/>
    </location>
</feature>
<evidence type="ECO:0000256" key="22">
    <source>
        <dbReference type="SAM" id="SignalP"/>
    </source>
</evidence>
<evidence type="ECO:0000256" key="7">
    <source>
        <dbReference type="ARBA" id="ARBA00022723"/>
    </source>
</evidence>
<proteinExistence type="predicted"/>
<dbReference type="InterPro" id="IPR011047">
    <property type="entry name" value="Quinoprotein_ADH-like_sf"/>
</dbReference>
<dbReference type="PANTHER" id="PTHR13954">
    <property type="entry name" value="IRE1-RELATED"/>
    <property type="match status" value="1"/>
</dbReference>
<dbReference type="GO" id="GO:0004674">
    <property type="term" value="F:protein serine/threonine kinase activity"/>
    <property type="evidence" value="ECO:0007669"/>
    <property type="project" value="UniProtKB-KW"/>
</dbReference>
<keyword evidence="15" id="KW-0472">Membrane</keyword>
<name>A0A1L9UT73_ASPBC</name>
<dbReference type="Gene3D" id="1.10.510.10">
    <property type="entry name" value="Transferase(Phosphotransferase) domain 1"/>
    <property type="match status" value="1"/>
</dbReference>
<evidence type="ECO:0000256" key="20">
    <source>
        <dbReference type="ARBA" id="ARBA00048977"/>
    </source>
</evidence>
<keyword evidence="5" id="KW-0808">Transferase</keyword>
<dbReference type="PANTHER" id="PTHR13954:SF6">
    <property type="entry name" value="NON-SPECIFIC SERINE_THREONINE PROTEIN KINASE"/>
    <property type="match status" value="1"/>
</dbReference>
<evidence type="ECO:0000259" key="24">
    <source>
        <dbReference type="PROSITE" id="PS51392"/>
    </source>
</evidence>
<evidence type="ECO:0000256" key="1">
    <source>
        <dbReference type="ARBA" id="ARBA00001946"/>
    </source>
</evidence>
<evidence type="ECO:0000259" key="23">
    <source>
        <dbReference type="PROSITE" id="PS50011"/>
    </source>
</evidence>
<keyword evidence="18" id="KW-0511">Multifunctional enzyme</keyword>
<dbReference type="Pfam" id="PF00069">
    <property type="entry name" value="Pkinase"/>
    <property type="match status" value="1"/>
</dbReference>
<dbReference type="InterPro" id="IPR018391">
    <property type="entry name" value="PQQ_b-propeller_rpt"/>
</dbReference>
<dbReference type="GO" id="GO:0051082">
    <property type="term" value="F:unfolded protein binding"/>
    <property type="evidence" value="ECO:0007669"/>
    <property type="project" value="TreeGrafter"/>
</dbReference>
<dbReference type="InterPro" id="IPR011009">
    <property type="entry name" value="Kinase-like_dom_sf"/>
</dbReference>
<evidence type="ECO:0000256" key="4">
    <source>
        <dbReference type="ARBA" id="ARBA00022527"/>
    </source>
</evidence>
<dbReference type="InterPro" id="IPR045133">
    <property type="entry name" value="IRE1/2-like"/>
</dbReference>
<dbReference type="GO" id="GO:0016787">
    <property type="term" value="F:hydrolase activity"/>
    <property type="evidence" value="ECO:0007669"/>
    <property type="project" value="UniProtKB-KW"/>
</dbReference>
<dbReference type="PROSITE" id="PS00108">
    <property type="entry name" value="PROTEIN_KINASE_ST"/>
    <property type="match status" value="1"/>
</dbReference>
<dbReference type="InterPro" id="IPR000719">
    <property type="entry name" value="Prot_kinase_dom"/>
</dbReference>
<evidence type="ECO:0000256" key="9">
    <source>
        <dbReference type="ARBA" id="ARBA00022741"/>
    </source>
</evidence>
<evidence type="ECO:0000256" key="17">
    <source>
        <dbReference type="ARBA" id="ARBA00023230"/>
    </source>
</evidence>
<keyword evidence="16" id="KW-0325">Glycoprotein</keyword>
<dbReference type="FunFam" id="1.10.510.10:FF:000572">
    <property type="entry name" value="Serine/threonine-protein kinase/endoribonuclease IRE1"/>
    <property type="match status" value="1"/>
</dbReference>
<dbReference type="InterPro" id="IPR008271">
    <property type="entry name" value="Ser/Thr_kinase_AS"/>
</dbReference>
<evidence type="ECO:0000256" key="14">
    <source>
        <dbReference type="ARBA" id="ARBA00022989"/>
    </source>
</evidence>
<dbReference type="GO" id="GO:0036498">
    <property type="term" value="P:IRE1-mediated unfolded protein response"/>
    <property type="evidence" value="ECO:0007669"/>
    <property type="project" value="TreeGrafter"/>
</dbReference>
<dbReference type="STRING" id="767769.A0A1L9UT73"/>
<dbReference type="GO" id="GO:0006397">
    <property type="term" value="P:mRNA processing"/>
    <property type="evidence" value="ECO:0007669"/>
    <property type="project" value="InterPro"/>
</dbReference>
<evidence type="ECO:0000256" key="2">
    <source>
        <dbReference type="ARBA" id="ARBA00004479"/>
    </source>
</evidence>
<dbReference type="Gene3D" id="2.130.10.10">
    <property type="entry name" value="YVTN repeat-like/Quinoprotein amine dehydrogenase"/>
    <property type="match status" value="1"/>
</dbReference>
<evidence type="ECO:0000256" key="19">
    <source>
        <dbReference type="ARBA" id="ARBA00048659"/>
    </source>
</evidence>
<dbReference type="SMART" id="SM00220">
    <property type="entry name" value="S_TKc"/>
    <property type="match status" value="1"/>
</dbReference>
<comment type="subcellular location">
    <subcellularLocation>
        <location evidence="2">Membrane</location>
        <topology evidence="2">Single-pass type I membrane protein</topology>
    </subcellularLocation>
</comment>
<keyword evidence="7" id="KW-0479">Metal-binding</keyword>
<evidence type="ECO:0000256" key="10">
    <source>
        <dbReference type="ARBA" id="ARBA00022777"/>
    </source>
</evidence>
<feature type="region of interest" description="Disordered" evidence="21">
    <location>
        <begin position="360"/>
        <end position="386"/>
    </location>
</feature>